<protein>
    <recommendedName>
        <fullName evidence="3">DUF1559 domain-containing protein</fullName>
    </recommendedName>
</protein>
<dbReference type="EMBL" id="SJPF01000001">
    <property type="protein sequence ID" value="TWT39313.1"/>
    <property type="molecule type" value="Genomic_DNA"/>
</dbReference>
<feature type="region of interest" description="Disordered" evidence="1">
    <location>
        <begin position="25"/>
        <end position="71"/>
    </location>
</feature>
<feature type="domain" description="DUF1559" evidence="3">
    <location>
        <begin position="362"/>
        <end position="515"/>
    </location>
</feature>
<feature type="signal peptide" evidence="2">
    <location>
        <begin position="1"/>
        <end position="24"/>
    </location>
</feature>
<evidence type="ECO:0000256" key="2">
    <source>
        <dbReference type="SAM" id="SignalP"/>
    </source>
</evidence>
<accession>A0A5C5VMQ2</accession>
<dbReference type="PANTHER" id="PTHR30093">
    <property type="entry name" value="GENERAL SECRETION PATHWAY PROTEIN G"/>
    <property type="match status" value="1"/>
</dbReference>
<feature type="chain" id="PRO_5022761630" description="DUF1559 domain-containing protein" evidence="2">
    <location>
        <begin position="25"/>
        <end position="573"/>
    </location>
</feature>
<proteinExistence type="predicted"/>
<dbReference type="PANTHER" id="PTHR30093:SF2">
    <property type="entry name" value="TYPE II SECRETION SYSTEM PROTEIN H"/>
    <property type="match status" value="1"/>
</dbReference>
<dbReference type="AlphaFoldDB" id="A0A5C5VMQ2"/>
<comment type="caution">
    <text evidence="4">The sequence shown here is derived from an EMBL/GenBank/DDBJ whole genome shotgun (WGS) entry which is preliminary data.</text>
</comment>
<evidence type="ECO:0000313" key="4">
    <source>
        <dbReference type="EMBL" id="TWT39313.1"/>
    </source>
</evidence>
<dbReference type="Proteomes" id="UP000318878">
    <property type="component" value="Unassembled WGS sequence"/>
</dbReference>
<organism evidence="4 5">
    <name type="scientific">Blastopirellula retiformator</name>
    <dbReference type="NCBI Taxonomy" id="2527970"/>
    <lineage>
        <taxon>Bacteria</taxon>
        <taxon>Pseudomonadati</taxon>
        <taxon>Planctomycetota</taxon>
        <taxon>Planctomycetia</taxon>
        <taxon>Pirellulales</taxon>
        <taxon>Pirellulaceae</taxon>
        <taxon>Blastopirellula</taxon>
    </lineage>
</organism>
<dbReference type="InterPro" id="IPR011453">
    <property type="entry name" value="DUF1559"/>
</dbReference>
<keyword evidence="2" id="KW-0732">Signal</keyword>
<feature type="compositionally biased region" description="Low complexity" evidence="1">
    <location>
        <begin position="57"/>
        <end position="71"/>
    </location>
</feature>
<dbReference type="PROSITE" id="PS51257">
    <property type="entry name" value="PROKAR_LIPOPROTEIN"/>
    <property type="match status" value="1"/>
</dbReference>
<sequence length="573" mass="63197" precursor="true">MPRTLLLFLALIPLTFGCSGVEQAAAPDADSQQTPVDPPPAAADKNMETAPSTPAETPAKPAAQPANPAAATAPTWIKEISPFLGESTFAIVRLDWPNPDLEAILQEMEENEVDTGFFEEDVFTNPANSPEFAKGVKELAIAFYAMESDLGNGETNTRISASPLFHTTGAVSDKDIIKIIVGDRFADIPPETLEKGLIRHGEWFTMVNRPDEAERLANLKPYDATKLDAAVAAIGPAPIQAIALLDDDSRTLMIEQRFIPGGQFAKYYLDKVEYTGVAFAYVDGAKVNVIVDADSQEGAQELYNWVDLMTRPESLPMKPPAALVEMVRQAILPKMDDDELRISLDNQQITTLRAALQPAIDAARQAAKQTHGRNDLRQFALGMHNFHDTFGKFPPAGVPDGKTPEKPLLSWRVYLLPYLEYGALYDQFHLDEPWDSEHNIKLVEKMPSIYIDPVHPLDDPTKTTYVVPAGEKASFQPGKTLGMHDMTDGTSNTILILNVAPEEAVIWTKPDEWDYDPENPFRGLTNLNPEGTFSAALVDGSVRQFSTKKLKPETMRNLIERNDGNVVNWDEAE</sequence>
<keyword evidence="5" id="KW-1185">Reference proteome</keyword>
<evidence type="ECO:0000259" key="3">
    <source>
        <dbReference type="Pfam" id="PF07596"/>
    </source>
</evidence>
<evidence type="ECO:0000256" key="1">
    <source>
        <dbReference type="SAM" id="MobiDB-lite"/>
    </source>
</evidence>
<evidence type="ECO:0000313" key="5">
    <source>
        <dbReference type="Proteomes" id="UP000318878"/>
    </source>
</evidence>
<reference evidence="4 5" key="1">
    <citation type="submission" date="2019-02" db="EMBL/GenBank/DDBJ databases">
        <title>Deep-cultivation of Planctomycetes and their phenomic and genomic characterization uncovers novel biology.</title>
        <authorList>
            <person name="Wiegand S."/>
            <person name="Jogler M."/>
            <person name="Boedeker C."/>
            <person name="Pinto D."/>
            <person name="Vollmers J."/>
            <person name="Rivas-Marin E."/>
            <person name="Kohn T."/>
            <person name="Peeters S.H."/>
            <person name="Heuer A."/>
            <person name="Rast P."/>
            <person name="Oberbeckmann S."/>
            <person name="Bunk B."/>
            <person name="Jeske O."/>
            <person name="Meyerdierks A."/>
            <person name="Storesund J.E."/>
            <person name="Kallscheuer N."/>
            <person name="Luecker S."/>
            <person name="Lage O.M."/>
            <person name="Pohl T."/>
            <person name="Merkel B.J."/>
            <person name="Hornburger P."/>
            <person name="Mueller R.-W."/>
            <person name="Bruemmer F."/>
            <person name="Labrenz M."/>
            <person name="Spormann A.M."/>
            <person name="Op Den Camp H."/>
            <person name="Overmann J."/>
            <person name="Amann R."/>
            <person name="Jetten M.S.M."/>
            <person name="Mascher T."/>
            <person name="Medema M.H."/>
            <person name="Devos D.P."/>
            <person name="Kaster A.-K."/>
            <person name="Ovreas L."/>
            <person name="Rohde M."/>
            <person name="Galperin M.Y."/>
            <person name="Jogler C."/>
        </authorList>
    </citation>
    <scope>NUCLEOTIDE SEQUENCE [LARGE SCALE GENOMIC DNA]</scope>
    <source>
        <strain evidence="4 5">Enr8</strain>
    </source>
</reference>
<dbReference type="RefSeq" id="WP_186767438.1">
    <property type="nucleotide sequence ID" value="NZ_SJPF01000001.1"/>
</dbReference>
<gene>
    <name evidence="4" type="ORF">Enr8_10110</name>
</gene>
<dbReference type="Pfam" id="PF07596">
    <property type="entry name" value="SBP_bac_10"/>
    <property type="match status" value="1"/>
</dbReference>
<name>A0A5C5VMQ2_9BACT</name>